<organism evidence="12 13">
    <name type="scientific">Denitrificimonas caeni</name>
    <dbReference type="NCBI Taxonomy" id="521720"/>
    <lineage>
        <taxon>Bacteria</taxon>
        <taxon>Pseudomonadati</taxon>
        <taxon>Pseudomonadota</taxon>
        <taxon>Gammaproteobacteria</taxon>
        <taxon>Pseudomonadales</taxon>
        <taxon>Pseudomonadaceae</taxon>
        <taxon>Denitrificimonas</taxon>
    </lineage>
</organism>
<dbReference type="GO" id="GO:0015344">
    <property type="term" value="F:siderophore uptake transmembrane transporter activity"/>
    <property type="evidence" value="ECO:0007669"/>
    <property type="project" value="TreeGrafter"/>
</dbReference>
<dbReference type="Pfam" id="PF00593">
    <property type="entry name" value="TonB_dep_Rec_b-barrel"/>
    <property type="match status" value="1"/>
</dbReference>
<evidence type="ECO:0000256" key="7">
    <source>
        <dbReference type="ARBA" id="ARBA00023237"/>
    </source>
</evidence>
<dbReference type="InterPro" id="IPR010100">
    <property type="entry name" value="TonB-dep_Cu_rcpt"/>
</dbReference>
<dbReference type="GO" id="GO:0044718">
    <property type="term" value="P:siderophore transmembrane transport"/>
    <property type="evidence" value="ECO:0007669"/>
    <property type="project" value="TreeGrafter"/>
</dbReference>
<dbReference type="PANTHER" id="PTHR30069">
    <property type="entry name" value="TONB-DEPENDENT OUTER MEMBRANE RECEPTOR"/>
    <property type="match status" value="1"/>
</dbReference>
<dbReference type="PANTHER" id="PTHR30069:SF49">
    <property type="entry name" value="OUTER MEMBRANE PROTEIN C"/>
    <property type="match status" value="1"/>
</dbReference>
<evidence type="ECO:0000256" key="8">
    <source>
        <dbReference type="PROSITE-ProRule" id="PRU01360"/>
    </source>
</evidence>
<keyword evidence="6 8" id="KW-0472">Membrane</keyword>
<dbReference type="InterPro" id="IPR012910">
    <property type="entry name" value="Plug_dom"/>
</dbReference>
<keyword evidence="3 8" id="KW-1134">Transmembrane beta strand</keyword>
<dbReference type="Gene3D" id="2.170.130.10">
    <property type="entry name" value="TonB-dependent receptor, plug domain"/>
    <property type="match status" value="1"/>
</dbReference>
<keyword evidence="4 8" id="KW-0812">Transmembrane</keyword>
<evidence type="ECO:0000256" key="6">
    <source>
        <dbReference type="ARBA" id="ARBA00023136"/>
    </source>
</evidence>
<keyword evidence="13" id="KW-1185">Reference proteome</keyword>
<dbReference type="InterPro" id="IPR036942">
    <property type="entry name" value="Beta-barrel_TonB_sf"/>
</dbReference>
<evidence type="ECO:0000256" key="2">
    <source>
        <dbReference type="ARBA" id="ARBA00022448"/>
    </source>
</evidence>
<evidence type="ECO:0000256" key="3">
    <source>
        <dbReference type="ARBA" id="ARBA00022452"/>
    </source>
</evidence>
<comment type="similarity">
    <text evidence="8 9">Belongs to the TonB-dependent receptor family.</text>
</comment>
<dbReference type="SUPFAM" id="SSF56935">
    <property type="entry name" value="Porins"/>
    <property type="match status" value="1"/>
</dbReference>
<dbReference type="InterPro" id="IPR037066">
    <property type="entry name" value="Plug_dom_sf"/>
</dbReference>
<sequence>MNNNSTQGVAWSRQNNIFRLKPLSQHLVLAQAALLGFVCFAPLQVSAATVAEPAQLTPMVITGVAQQSPLVVVADPRIPRQPIPASDAADYLKTIPGFSAIRSGGVNSDPVFRGMFGSRLKLLTNGGEMLGACPSRMDSPSSYISPETYDKLTVIKGPQTVLWGPGASAATVLFEREPEDFTEPDYRLNSNVLVGSNRRFDRSIDAAAGSREGYARFIANGSKAHDYNDGAGHRVPSRWNKWNSDLILGWTPTDDTLLELTAGKGDGESRYAGRGMDGTQFERESLGLRFKQSNLTDTWAALEAQVYYNYADHVMDNFRLRDFKPSGMMKMPMSSNVDRRTLGARISSTWQWENLEIIAGVDAQKNEHRKRMSRGFNSDYKHKAWNKDADFHQYGLFSELSWQLAGGERLISGLRVDRVESQDFRNKSDTEKRSTTLPSGFVRYEQDLQAIAATTYIGLGHSQRFPDYWELFSGGPGAFKGTHPEKTTQVDFGLQYSEGPINAWLSGYAGQVRDYIMFNYSGMGKASSNIDARIMGAELGASYAFTANIKGNASLAYAYGKNSSDGRAMPQIPPLEARFGLGYEQGNFSSSVLWRVVAAQNRIDEGHGNVVGKDFGPSAGFGVFSINSAYRLSENWKVSAGLDNLFDKNYSEHLNLAGNAGFGYVDNSIRVNEAGRTWWTRVDMSF</sequence>
<dbReference type="InterPro" id="IPR000531">
    <property type="entry name" value="Beta-barrel_TonB"/>
</dbReference>
<dbReference type="CDD" id="cd01347">
    <property type="entry name" value="ligand_gated_channel"/>
    <property type="match status" value="1"/>
</dbReference>
<dbReference type="Proteomes" id="UP001212189">
    <property type="component" value="Chromosome"/>
</dbReference>
<keyword evidence="2 8" id="KW-0813">Transport</keyword>
<accession>A0AAF0AKU3</accession>
<dbReference type="Pfam" id="PF07715">
    <property type="entry name" value="Plug"/>
    <property type="match status" value="1"/>
</dbReference>
<feature type="domain" description="TonB-dependent receptor-like beta-barrel" evidence="10">
    <location>
        <begin position="225"/>
        <end position="645"/>
    </location>
</feature>
<dbReference type="EMBL" id="CP114976">
    <property type="protein sequence ID" value="WBE24808.1"/>
    <property type="molecule type" value="Genomic_DNA"/>
</dbReference>
<dbReference type="AlphaFoldDB" id="A0AAF0AKU3"/>
<dbReference type="PROSITE" id="PS52016">
    <property type="entry name" value="TONB_DEPENDENT_REC_3"/>
    <property type="match status" value="1"/>
</dbReference>
<evidence type="ECO:0000313" key="13">
    <source>
        <dbReference type="Proteomes" id="UP001212189"/>
    </source>
</evidence>
<evidence type="ECO:0000313" key="12">
    <source>
        <dbReference type="EMBL" id="WBE24808.1"/>
    </source>
</evidence>
<name>A0AAF0AKU3_9GAMM</name>
<evidence type="ECO:0000259" key="11">
    <source>
        <dbReference type="Pfam" id="PF07715"/>
    </source>
</evidence>
<proteinExistence type="inferred from homology"/>
<protein>
    <submittedName>
        <fullName evidence="12">TonB-dependent copper receptor</fullName>
    </submittedName>
</protein>
<feature type="domain" description="TonB-dependent receptor plug" evidence="11">
    <location>
        <begin position="72"/>
        <end position="170"/>
    </location>
</feature>
<evidence type="ECO:0000256" key="9">
    <source>
        <dbReference type="RuleBase" id="RU003357"/>
    </source>
</evidence>
<dbReference type="Gene3D" id="2.40.170.20">
    <property type="entry name" value="TonB-dependent receptor, beta-barrel domain"/>
    <property type="match status" value="1"/>
</dbReference>
<dbReference type="GO" id="GO:0009279">
    <property type="term" value="C:cell outer membrane"/>
    <property type="evidence" value="ECO:0007669"/>
    <property type="project" value="UniProtKB-SubCell"/>
</dbReference>
<dbReference type="InterPro" id="IPR039426">
    <property type="entry name" value="TonB-dep_rcpt-like"/>
</dbReference>
<dbReference type="NCBIfam" id="TIGR01778">
    <property type="entry name" value="TonB-copper"/>
    <property type="match status" value="1"/>
</dbReference>
<dbReference type="KEGG" id="dce:O6P33_10620"/>
<evidence type="ECO:0000259" key="10">
    <source>
        <dbReference type="Pfam" id="PF00593"/>
    </source>
</evidence>
<reference evidence="12 13" key="1">
    <citation type="submission" date="2022-12" db="EMBL/GenBank/DDBJ databases">
        <title>Coexistence and Characterization of a Novel Tigecycline Resistance gene tet(X) variant and blaNDM-1 in a Pseudomonas caeni Isolate of Chicken Origin.</title>
        <authorList>
            <person name="Lu X."/>
            <person name="Zhang L."/>
            <person name="Li R."/>
            <person name="Wang Z."/>
        </authorList>
    </citation>
    <scope>NUCLEOTIDE SEQUENCE [LARGE SCALE GENOMIC DNA]</scope>
    <source>
        <strain evidence="12 13">CE14</strain>
    </source>
</reference>
<keyword evidence="12" id="KW-0675">Receptor</keyword>
<comment type="subcellular location">
    <subcellularLocation>
        <location evidence="1 8">Cell outer membrane</location>
        <topology evidence="1 8">Multi-pass membrane protein</topology>
    </subcellularLocation>
</comment>
<evidence type="ECO:0000256" key="4">
    <source>
        <dbReference type="ARBA" id="ARBA00022692"/>
    </source>
</evidence>
<keyword evidence="7 8" id="KW-0998">Cell outer membrane</keyword>
<keyword evidence="5 9" id="KW-0798">TonB box</keyword>
<evidence type="ECO:0000256" key="5">
    <source>
        <dbReference type="ARBA" id="ARBA00023077"/>
    </source>
</evidence>
<gene>
    <name evidence="12" type="ORF">O6P33_10620</name>
</gene>
<dbReference type="RefSeq" id="WP_269817751.1">
    <property type="nucleotide sequence ID" value="NZ_CP114976.1"/>
</dbReference>
<evidence type="ECO:0000256" key="1">
    <source>
        <dbReference type="ARBA" id="ARBA00004571"/>
    </source>
</evidence>